<comment type="similarity">
    <text evidence="2">Belongs to the AAE transporter (TC 2.A.81) family.</text>
</comment>
<keyword evidence="6 8" id="KW-1133">Transmembrane helix</keyword>
<evidence type="ECO:0000256" key="1">
    <source>
        <dbReference type="ARBA" id="ARBA00004651"/>
    </source>
</evidence>
<dbReference type="PANTHER" id="PTHR30445">
    <property type="entry name" value="K(+)_H(+) ANTIPORTER SUBUNIT KHTT"/>
    <property type="match status" value="1"/>
</dbReference>
<evidence type="ECO:0000313" key="11">
    <source>
        <dbReference type="Proteomes" id="UP001595751"/>
    </source>
</evidence>
<evidence type="ECO:0000313" key="10">
    <source>
        <dbReference type="EMBL" id="MFC3850976.1"/>
    </source>
</evidence>
<evidence type="ECO:0000256" key="7">
    <source>
        <dbReference type="ARBA" id="ARBA00023136"/>
    </source>
</evidence>
<protein>
    <submittedName>
        <fullName evidence="10">Aspartate:alanine exchanger family transporter</fullName>
    </submittedName>
</protein>
<evidence type="ECO:0000256" key="6">
    <source>
        <dbReference type="ARBA" id="ARBA00022989"/>
    </source>
</evidence>
<keyword evidence="7 8" id="KW-0472">Membrane</keyword>
<feature type="transmembrane region" description="Helical" evidence="8">
    <location>
        <begin position="460"/>
        <end position="481"/>
    </location>
</feature>
<feature type="transmembrane region" description="Helical" evidence="8">
    <location>
        <begin position="433"/>
        <end position="454"/>
    </location>
</feature>
<keyword evidence="5 8" id="KW-0812">Transmembrane</keyword>
<feature type="transmembrane region" description="Helical" evidence="8">
    <location>
        <begin position="120"/>
        <end position="139"/>
    </location>
</feature>
<proteinExistence type="inferred from homology"/>
<dbReference type="SUPFAM" id="SSF116726">
    <property type="entry name" value="TrkA C-terminal domain-like"/>
    <property type="match status" value="1"/>
</dbReference>
<evidence type="ECO:0000256" key="3">
    <source>
        <dbReference type="ARBA" id="ARBA00022448"/>
    </source>
</evidence>
<organism evidence="10 11">
    <name type="scientific">Corynebacterium hansenii</name>
    <dbReference type="NCBI Taxonomy" id="394964"/>
    <lineage>
        <taxon>Bacteria</taxon>
        <taxon>Bacillati</taxon>
        <taxon>Actinomycetota</taxon>
        <taxon>Actinomycetes</taxon>
        <taxon>Mycobacteriales</taxon>
        <taxon>Corynebacteriaceae</taxon>
        <taxon>Corynebacterium</taxon>
    </lineage>
</organism>
<evidence type="ECO:0000256" key="8">
    <source>
        <dbReference type="SAM" id="Phobius"/>
    </source>
</evidence>
<dbReference type="InterPro" id="IPR036721">
    <property type="entry name" value="RCK_C_sf"/>
</dbReference>
<dbReference type="PANTHER" id="PTHR30445:SF3">
    <property type="entry name" value="TRANSPORT PROTEIN YIDE-RELATED"/>
    <property type="match status" value="1"/>
</dbReference>
<evidence type="ECO:0000259" key="9">
    <source>
        <dbReference type="PROSITE" id="PS51202"/>
    </source>
</evidence>
<dbReference type="Pfam" id="PF06826">
    <property type="entry name" value="Asp-Al_Ex"/>
    <property type="match status" value="2"/>
</dbReference>
<evidence type="ECO:0000256" key="5">
    <source>
        <dbReference type="ARBA" id="ARBA00022692"/>
    </source>
</evidence>
<feature type="transmembrane region" description="Helical" evidence="8">
    <location>
        <begin position="493"/>
        <end position="512"/>
    </location>
</feature>
<dbReference type="Proteomes" id="UP001595751">
    <property type="component" value="Unassembled WGS sequence"/>
</dbReference>
<feature type="transmembrane region" description="Helical" evidence="8">
    <location>
        <begin position="87"/>
        <end position="108"/>
    </location>
</feature>
<feature type="domain" description="RCK C-terminal" evidence="9">
    <location>
        <begin position="274"/>
        <end position="358"/>
    </location>
</feature>
<dbReference type="InterPro" id="IPR006037">
    <property type="entry name" value="RCK_C"/>
</dbReference>
<dbReference type="RefSeq" id="WP_290288156.1">
    <property type="nucleotide sequence ID" value="NZ_CP047211.1"/>
</dbReference>
<dbReference type="Gene3D" id="3.30.70.1450">
    <property type="entry name" value="Regulator of K+ conductance, C-terminal domain"/>
    <property type="match status" value="1"/>
</dbReference>
<dbReference type="EMBL" id="JBHRZN010000004">
    <property type="protein sequence ID" value="MFC3850976.1"/>
    <property type="molecule type" value="Genomic_DNA"/>
</dbReference>
<feature type="transmembrane region" description="Helical" evidence="8">
    <location>
        <begin position="368"/>
        <end position="388"/>
    </location>
</feature>
<accession>A0ABV7ZS54</accession>
<feature type="transmembrane region" description="Helical" evidence="8">
    <location>
        <begin position="524"/>
        <end position="544"/>
    </location>
</feature>
<comment type="caution">
    <text evidence="10">The sequence shown here is derived from an EMBL/GenBank/DDBJ whole genome shotgun (WGS) entry which is preliminary data.</text>
</comment>
<feature type="transmembrane region" description="Helical" evidence="8">
    <location>
        <begin position="394"/>
        <end position="412"/>
    </location>
</feature>
<feature type="transmembrane region" description="Helical" evidence="8">
    <location>
        <begin position="159"/>
        <end position="181"/>
    </location>
</feature>
<name>A0ABV7ZS54_9CORY</name>
<dbReference type="NCBIfam" id="TIGR01625">
    <property type="entry name" value="YidE_YbjL_dupl"/>
    <property type="match status" value="2"/>
</dbReference>
<dbReference type="InterPro" id="IPR006512">
    <property type="entry name" value="YidE_YbjL"/>
</dbReference>
<keyword evidence="11" id="KW-1185">Reference proteome</keyword>
<dbReference type="Pfam" id="PF02080">
    <property type="entry name" value="TrkA_C"/>
    <property type="match status" value="1"/>
</dbReference>
<dbReference type="InterPro" id="IPR018225">
    <property type="entry name" value="Transaldolase_AS"/>
</dbReference>
<dbReference type="PROSITE" id="PS51202">
    <property type="entry name" value="RCK_C"/>
    <property type="match status" value="1"/>
</dbReference>
<gene>
    <name evidence="10" type="ORF">ACFORJ_12490</name>
</gene>
<evidence type="ECO:0000256" key="2">
    <source>
        <dbReference type="ARBA" id="ARBA00009854"/>
    </source>
</evidence>
<keyword evidence="4" id="KW-1003">Cell membrane</keyword>
<feature type="transmembrane region" description="Helical" evidence="8">
    <location>
        <begin position="57"/>
        <end position="75"/>
    </location>
</feature>
<dbReference type="PROSITE" id="PS01054">
    <property type="entry name" value="TRANSALDOLASE_1"/>
    <property type="match status" value="1"/>
</dbReference>
<keyword evidence="3" id="KW-0813">Transport</keyword>
<comment type="subcellular location">
    <subcellularLocation>
        <location evidence="1">Cell membrane</location>
        <topology evidence="1">Multi-pass membrane protein</topology>
    </subcellularLocation>
</comment>
<reference evidence="11" key="1">
    <citation type="journal article" date="2019" name="Int. J. Syst. Evol. Microbiol.">
        <title>The Global Catalogue of Microorganisms (GCM) 10K type strain sequencing project: providing services to taxonomists for standard genome sequencing and annotation.</title>
        <authorList>
            <consortium name="The Broad Institute Genomics Platform"/>
            <consortium name="The Broad Institute Genome Sequencing Center for Infectious Disease"/>
            <person name="Wu L."/>
            <person name="Ma J."/>
        </authorList>
    </citation>
    <scope>NUCLEOTIDE SEQUENCE [LARGE SCALE GENOMIC DNA]</scope>
    <source>
        <strain evidence="11">CCUG 53252</strain>
    </source>
</reference>
<dbReference type="InterPro" id="IPR050144">
    <property type="entry name" value="AAE_transporter"/>
</dbReference>
<sequence>MLAFLASNGLLALAVILTVGFALGRIRVAGLSLGSAAILFVAIGLSTANPDIQMPPLLYQFGLALFVYCIGLSAGPAFFRTLRSRGLALNVIVAFLLVGLTALAFALVKFSGADPIPGAGMFVGAISSTPGMAAILAAVPDLLPPGADPAAASSAVVGYSLAYPGGVLGIIIVAAVGARLLRVDHIADAKAEGVLTEKLHYAGICIGPGRELTVAQVPEFTGAKIITTRVADVGADGEPSNQRLAESDDVLAEGCSIMVNGTAEELDKAVAKLGERIEMDPHESDLQYTRMAVSNPDVAGRTIGELRILEDHGFTIARLRRGDADVVPANDDRLQLSDRVRVVAPKQRIEAIRTFLGDSEKSLATPDLLPLALGLALGLLLGAIPIPMPGGGTLSLGFGGGPIIAGLVFGALGRTGPVRWQLPYHATKTLEGFGMALFMAGVGTTAGAGFRSALTDPTSLLYIGLGLVVTLVSAIATVALLMAWRKLTFDESIGVAAGITTNPAVIAYLNTASGTDLAARGYTTVYPVAMVGKIVAAQVLIMMLL</sequence>
<feature type="transmembrane region" description="Helical" evidence="8">
    <location>
        <begin position="28"/>
        <end position="45"/>
    </location>
</feature>
<evidence type="ECO:0000256" key="4">
    <source>
        <dbReference type="ARBA" id="ARBA00022475"/>
    </source>
</evidence>